<comment type="caution">
    <text evidence="11">The sequence shown here is derived from an EMBL/GenBank/DDBJ whole genome shotgun (WGS) entry which is preliminary data.</text>
</comment>
<dbReference type="GO" id="GO:0052621">
    <property type="term" value="F:diguanylate cyclase activity"/>
    <property type="evidence" value="ECO:0007669"/>
    <property type="project" value="UniProtKB-EC"/>
</dbReference>
<comment type="subcellular location">
    <subcellularLocation>
        <location evidence="2">Cell inner membrane</location>
    </subcellularLocation>
</comment>
<dbReference type="InterPro" id="IPR042240">
    <property type="entry name" value="CHASE_sf"/>
</dbReference>
<sequence length="613" mass="69434">MQQRSQPLWPARLTLMAFLLALCIASLLLWQQLLTAQQERIAERVSYQANSLARELEASLNDQVEGLRRIAQLWNQRGRIPRDEWTLDSQFSLTHFKSYQAIQWLGADLRMRWIEPLHGNEAAQRVHLTPAHPNFNLAIQAKASGEARFTDSFALIQGGRGFILYTPLYVRDALNEQVFDGFLQGVFRVEPLMDELLANLDSSEFSAYLLESGRPIYSREQTDALKSLQQQVPLQLLNNHNFALRLQPSERLVQKLTTPLPEFVLGASLTISLLLVAALALALENARRASALQTSNLQLNEEVGQREQVEQVLRDSRERLQLVLDLTDSSQDGLFIIDPHSRDILHMNQATYSSLGYSAEAFQELFKRDPEQLLPGFNGWLEGVRQAHQDDLSTIFQRQMRRRDGSKQAAEISAQLVIRNGHEYLIGVSRDNIERLQLEAQLQQLSQQDGLTGLYNRRYFDSQLDSEWRRLRRLGAPLTLLMLDIDHFKAYNDQFGHLAGDDALRRLAQVLQDCLQREGDVACRYGGEEFAIILSNTDLDGGAHVSAQVHQQLAELHIAHGASPLGYLSLSIGLACVTPNAQEQPDSLIAHSDKALYQAKHEGRNRTCVWRPA</sequence>
<dbReference type="PROSITE" id="PS50839">
    <property type="entry name" value="CHASE"/>
    <property type="match status" value="1"/>
</dbReference>
<dbReference type="PANTHER" id="PTHR45138">
    <property type="entry name" value="REGULATORY COMPONENTS OF SENSORY TRANSDUCTION SYSTEM"/>
    <property type="match status" value="1"/>
</dbReference>
<feature type="domain" description="GGDEF" evidence="10">
    <location>
        <begin position="476"/>
        <end position="612"/>
    </location>
</feature>
<evidence type="ECO:0000259" key="8">
    <source>
        <dbReference type="PROSITE" id="PS50112"/>
    </source>
</evidence>
<dbReference type="NCBIfam" id="TIGR00229">
    <property type="entry name" value="sensory_box"/>
    <property type="match status" value="1"/>
</dbReference>
<dbReference type="AlphaFoldDB" id="A0A0A1YMN8"/>
<organism evidence="11 12">
    <name type="scientific">Pseudomonas taeanensis MS-3</name>
    <dbReference type="NCBI Taxonomy" id="1395571"/>
    <lineage>
        <taxon>Bacteria</taxon>
        <taxon>Pseudomonadati</taxon>
        <taxon>Pseudomonadota</taxon>
        <taxon>Gammaproteobacteria</taxon>
        <taxon>Pseudomonadales</taxon>
        <taxon>Pseudomonadaceae</taxon>
        <taxon>Pseudomonas</taxon>
    </lineage>
</organism>
<dbReference type="InterPro" id="IPR035965">
    <property type="entry name" value="PAS-like_dom_sf"/>
</dbReference>
<accession>A0A0A1YMN8</accession>
<dbReference type="STRING" id="1395571.TMS3_0104440"/>
<evidence type="ECO:0000313" key="12">
    <source>
        <dbReference type="Proteomes" id="UP000030063"/>
    </source>
</evidence>
<keyword evidence="6" id="KW-0472">Membrane</keyword>
<dbReference type="Pfam" id="PF13188">
    <property type="entry name" value="PAS_8"/>
    <property type="match status" value="1"/>
</dbReference>
<dbReference type="EC" id="2.7.7.65" evidence="3"/>
<dbReference type="NCBIfam" id="TIGR00254">
    <property type="entry name" value="GGDEF"/>
    <property type="match status" value="1"/>
</dbReference>
<dbReference type="PROSITE" id="PS50887">
    <property type="entry name" value="GGDEF"/>
    <property type="match status" value="1"/>
</dbReference>
<comment type="catalytic activity">
    <reaction evidence="7">
        <text>2 GTP = 3',3'-c-di-GMP + 2 diphosphate</text>
        <dbReference type="Rhea" id="RHEA:24898"/>
        <dbReference type="ChEBI" id="CHEBI:33019"/>
        <dbReference type="ChEBI" id="CHEBI:37565"/>
        <dbReference type="ChEBI" id="CHEBI:58805"/>
        <dbReference type="EC" id="2.7.7.65"/>
    </reaction>
</comment>
<dbReference type="OrthoDB" id="9812260at2"/>
<feature type="domain" description="CHASE" evidence="9">
    <location>
        <begin position="111"/>
        <end position="200"/>
    </location>
</feature>
<comment type="cofactor">
    <cofactor evidence="1">
        <name>Mg(2+)</name>
        <dbReference type="ChEBI" id="CHEBI:18420"/>
    </cofactor>
</comment>
<evidence type="ECO:0000256" key="6">
    <source>
        <dbReference type="ARBA" id="ARBA00023136"/>
    </source>
</evidence>
<dbReference type="InterPro" id="IPR043128">
    <property type="entry name" value="Rev_trsase/Diguanyl_cyclase"/>
</dbReference>
<feature type="domain" description="PAS" evidence="8">
    <location>
        <begin position="316"/>
        <end position="360"/>
    </location>
</feature>
<dbReference type="EMBL" id="AWSQ01000001">
    <property type="protein sequence ID" value="KFX71187.1"/>
    <property type="molecule type" value="Genomic_DNA"/>
</dbReference>
<gene>
    <name evidence="11" type="ORF">TMS3_0104440</name>
</gene>
<dbReference type="Gene3D" id="3.30.70.270">
    <property type="match status" value="1"/>
</dbReference>
<evidence type="ECO:0000256" key="4">
    <source>
        <dbReference type="ARBA" id="ARBA00022692"/>
    </source>
</evidence>
<dbReference type="SUPFAM" id="SSF55073">
    <property type="entry name" value="Nucleotide cyclase"/>
    <property type="match status" value="1"/>
</dbReference>
<dbReference type="Gene3D" id="3.30.450.20">
    <property type="entry name" value="PAS domain"/>
    <property type="match status" value="1"/>
</dbReference>
<dbReference type="SUPFAM" id="SSF55785">
    <property type="entry name" value="PYP-like sensor domain (PAS domain)"/>
    <property type="match status" value="1"/>
</dbReference>
<keyword evidence="12" id="KW-1185">Reference proteome</keyword>
<name>A0A0A1YMN8_9PSED</name>
<dbReference type="eggNOG" id="COG3452">
    <property type="taxonomic scope" value="Bacteria"/>
</dbReference>
<dbReference type="GO" id="GO:1902201">
    <property type="term" value="P:negative regulation of bacterial-type flagellum-dependent cell motility"/>
    <property type="evidence" value="ECO:0007669"/>
    <property type="project" value="TreeGrafter"/>
</dbReference>
<dbReference type="GO" id="GO:0007165">
    <property type="term" value="P:signal transduction"/>
    <property type="evidence" value="ECO:0007669"/>
    <property type="project" value="UniProtKB-ARBA"/>
</dbReference>
<dbReference type="InterPro" id="IPR029787">
    <property type="entry name" value="Nucleotide_cyclase"/>
</dbReference>
<evidence type="ECO:0000313" key="11">
    <source>
        <dbReference type="EMBL" id="KFX71187.1"/>
    </source>
</evidence>
<evidence type="ECO:0000259" key="10">
    <source>
        <dbReference type="PROSITE" id="PS50887"/>
    </source>
</evidence>
<dbReference type="GO" id="GO:0005886">
    <property type="term" value="C:plasma membrane"/>
    <property type="evidence" value="ECO:0007669"/>
    <property type="project" value="UniProtKB-SubCell"/>
</dbReference>
<evidence type="ECO:0000256" key="3">
    <source>
        <dbReference type="ARBA" id="ARBA00012528"/>
    </source>
</evidence>
<evidence type="ECO:0000256" key="2">
    <source>
        <dbReference type="ARBA" id="ARBA00004533"/>
    </source>
</evidence>
<dbReference type="SMART" id="SM00267">
    <property type="entry name" value="GGDEF"/>
    <property type="match status" value="1"/>
</dbReference>
<dbReference type="InterPro" id="IPR000160">
    <property type="entry name" value="GGDEF_dom"/>
</dbReference>
<proteinExistence type="predicted"/>
<dbReference type="Proteomes" id="UP000030063">
    <property type="component" value="Unassembled WGS sequence"/>
</dbReference>
<evidence type="ECO:0000256" key="5">
    <source>
        <dbReference type="ARBA" id="ARBA00022989"/>
    </source>
</evidence>
<dbReference type="PANTHER" id="PTHR45138:SF9">
    <property type="entry name" value="DIGUANYLATE CYCLASE DGCM-RELATED"/>
    <property type="match status" value="1"/>
</dbReference>
<dbReference type="Pfam" id="PF00990">
    <property type="entry name" value="GGDEF"/>
    <property type="match status" value="1"/>
</dbReference>
<protein>
    <recommendedName>
        <fullName evidence="3">diguanylate cyclase</fullName>
        <ecNumber evidence="3">2.7.7.65</ecNumber>
    </recommendedName>
</protein>
<evidence type="ECO:0000256" key="1">
    <source>
        <dbReference type="ARBA" id="ARBA00001946"/>
    </source>
</evidence>
<dbReference type="RefSeq" id="WP_025164024.1">
    <property type="nucleotide sequence ID" value="NZ_AWSQ01000001.1"/>
</dbReference>
<dbReference type="CDD" id="cd01949">
    <property type="entry name" value="GGDEF"/>
    <property type="match status" value="1"/>
</dbReference>
<dbReference type="Gene3D" id="3.30.450.350">
    <property type="entry name" value="CHASE domain"/>
    <property type="match status" value="1"/>
</dbReference>
<dbReference type="InterPro" id="IPR050469">
    <property type="entry name" value="Diguanylate_Cyclase"/>
</dbReference>
<dbReference type="InterPro" id="IPR006189">
    <property type="entry name" value="CHASE_dom"/>
</dbReference>
<dbReference type="eggNOG" id="COG3706">
    <property type="taxonomic scope" value="Bacteria"/>
</dbReference>
<keyword evidence="5" id="KW-1133">Transmembrane helix</keyword>
<dbReference type="GO" id="GO:0043709">
    <property type="term" value="P:cell adhesion involved in single-species biofilm formation"/>
    <property type="evidence" value="ECO:0007669"/>
    <property type="project" value="TreeGrafter"/>
</dbReference>
<keyword evidence="4" id="KW-0812">Transmembrane</keyword>
<dbReference type="FunFam" id="3.30.70.270:FF:000001">
    <property type="entry name" value="Diguanylate cyclase domain protein"/>
    <property type="match status" value="1"/>
</dbReference>
<reference evidence="11 12" key="1">
    <citation type="journal article" date="2014" name="Genome Announc.">
        <title>Draft Genome Sequence of Petroleum Oil-Degrading Marine Bacterium Pseudomonas taeanensis Strain MS-3, Isolated from a Crude Oil-Contaminated Seashore.</title>
        <authorList>
            <person name="Lee S.Y."/>
            <person name="Kim S.H."/>
            <person name="Lee D.G."/>
            <person name="Shin S."/>
            <person name="Yun S.H."/>
            <person name="Choi C.W."/>
            <person name="Chung Y.H."/>
            <person name="Choi J.S."/>
            <person name="Kahng H.Y."/>
            <person name="Kim S.I."/>
        </authorList>
    </citation>
    <scope>NUCLEOTIDE SEQUENCE [LARGE SCALE GENOMIC DNA]</scope>
    <source>
        <strain evidence="11 12">MS-3</strain>
    </source>
</reference>
<evidence type="ECO:0000256" key="7">
    <source>
        <dbReference type="ARBA" id="ARBA00034247"/>
    </source>
</evidence>
<dbReference type="Pfam" id="PF03924">
    <property type="entry name" value="CHASE"/>
    <property type="match status" value="1"/>
</dbReference>
<evidence type="ECO:0000259" key="9">
    <source>
        <dbReference type="PROSITE" id="PS50839"/>
    </source>
</evidence>
<dbReference type="PROSITE" id="PS50112">
    <property type="entry name" value="PAS"/>
    <property type="match status" value="1"/>
</dbReference>
<dbReference type="SMART" id="SM01079">
    <property type="entry name" value="CHASE"/>
    <property type="match status" value="1"/>
</dbReference>
<dbReference type="InterPro" id="IPR000014">
    <property type="entry name" value="PAS"/>
</dbReference>